<dbReference type="InterPro" id="IPR003653">
    <property type="entry name" value="Peptidase_C48_C"/>
</dbReference>
<dbReference type="GO" id="GO:0005737">
    <property type="term" value="C:cytoplasm"/>
    <property type="evidence" value="ECO:0007669"/>
    <property type="project" value="TreeGrafter"/>
</dbReference>
<feature type="compositionally biased region" description="Polar residues" evidence="6">
    <location>
        <begin position="919"/>
        <end position="928"/>
    </location>
</feature>
<evidence type="ECO:0000256" key="5">
    <source>
        <dbReference type="ARBA" id="ARBA00022801"/>
    </source>
</evidence>
<sequence>MKKLNAQTGPIDTLNQPSIAGSSSDAPPAKRPRLDSSTSPYFSQPGHGDGPFSDNSSSHDRFKSKISVGLRSPISKTSLMPPKFKSSVSKKRLRRSRSGKETSYGSLSPGSDGRESAGGSPDILASEPPRVKIVSDPSPTKAYKSQRPARPAEQALAPESEDELANSRPKEKRQTNFSKFVDKPRQAASRGDIPPTGFKKPRPTLPPKPAAIGVRRAVCNSHFCERGQGQPPVRLLCHQRREKYEPQSVFKLEDCEQKGLEWLQIDIEKIKNLEKSDRRLIITRPIGKMFVELDTVQDCETFVSLIPRDKIKETGHEDVDNTFERTLKRVKNYTQGRLQASEPTQPCETKNHEKTPWSLATFVPHKGRRLIDRLQSDAPQTTEKKAIAQRGKLEVIRPANTTMAQRGKLEVIRPANTAMAQCGKLEAIRPANTATGSRQTRNSRSAGINSPPSATVVSPKLERWTRQNPTWRERWERSLTYPATGKNRTTVDDEDIPRLDEGEFINDNLISFYLRHLEIKLEDEQPGLRKRVYIFSTFFFEKLRSTRGKINYDGVKAWTAKFDLFSYDYIIVPVNEHAHWYLAIICNVPYTLSGIPAEDDVEVVEVLEEPVDSPVASTCMMTAAAKPSNGAGQKSNLRQPKIITLDSLGSQHSSTIKALKEYLVEEAKDKKNAELALLPNGMKAKDAPMQDNFCDCGLFVLGYVEEFLKDPDGNTRKMLQKEVLGWEMKPRKLRARIRELLFDLQKEQKDRLIREKAQKQKSSPSRRATQGKEQVATNSTVASTSVDVDTSSNTDKGTGPAVQQAPSKSIQKTGSESVSCVVHDDRPTVESKLKYIEELSDSDNSTSTEQEDIHHSARTSPGGRPQKGEASKSEDSTVGTEAVQGKKRSTPTGLISTLSSSSPTTVRGDDASRLLPSVETATILTSSPGKDEGSEVTPSGLEVPAQQLCPTAASLVLGSRATYGGIDRSLDLT</sequence>
<reference evidence="8 9" key="1">
    <citation type="journal article" date="2015" name="BMC Genomics">
        <title>Insights from the genome of Ophiocordyceps polyrhachis-furcata to pathogenicity and host specificity in insect fungi.</title>
        <authorList>
            <person name="Wichadakul D."/>
            <person name="Kobmoo N."/>
            <person name="Ingsriswang S."/>
            <person name="Tangphatsornruang S."/>
            <person name="Chantasingh D."/>
            <person name="Luangsa-ard J.J."/>
            <person name="Eurwilaichitr L."/>
        </authorList>
    </citation>
    <scope>NUCLEOTIDE SEQUENCE [LARGE SCALE GENOMIC DNA]</scope>
    <source>
        <strain evidence="8 9">BCC 54312</strain>
    </source>
</reference>
<keyword evidence="4" id="KW-0833">Ubl conjugation pathway</keyword>
<dbReference type="InterPro" id="IPR051947">
    <property type="entry name" value="Sentrin-specific_protease"/>
</dbReference>
<feature type="compositionally biased region" description="Polar residues" evidence="6">
    <location>
        <begin position="804"/>
        <end position="818"/>
    </location>
</feature>
<feature type="compositionally biased region" description="Basic and acidic residues" evidence="6">
    <location>
        <begin position="866"/>
        <end position="875"/>
    </location>
</feature>
<organism evidence="8 9">
    <name type="scientific">Ophiocordyceps polyrhachis-furcata BCC 54312</name>
    <dbReference type="NCBI Taxonomy" id="1330021"/>
    <lineage>
        <taxon>Eukaryota</taxon>
        <taxon>Fungi</taxon>
        <taxon>Dikarya</taxon>
        <taxon>Ascomycota</taxon>
        <taxon>Pezizomycotina</taxon>
        <taxon>Sordariomycetes</taxon>
        <taxon>Hypocreomycetidae</taxon>
        <taxon>Hypocreales</taxon>
        <taxon>Ophiocordycipitaceae</taxon>
        <taxon>Ophiocordyceps</taxon>
    </lineage>
</organism>
<feature type="domain" description="Ubiquitin-like protease family profile" evidence="7">
    <location>
        <begin position="489"/>
        <end position="707"/>
    </location>
</feature>
<keyword evidence="2" id="KW-0597">Phosphoprotein</keyword>
<feature type="region of interest" description="Disordered" evidence="6">
    <location>
        <begin position="754"/>
        <end position="825"/>
    </location>
</feature>
<evidence type="ECO:0000256" key="1">
    <source>
        <dbReference type="ARBA" id="ARBA00005234"/>
    </source>
</evidence>
<feature type="compositionally biased region" description="Polar residues" evidence="6">
    <location>
        <begin position="1"/>
        <end position="25"/>
    </location>
</feature>
<dbReference type="AlphaFoldDB" id="A0A367L165"/>
<evidence type="ECO:0000256" key="3">
    <source>
        <dbReference type="ARBA" id="ARBA00022670"/>
    </source>
</evidence>
<dbReference type="Proteomes" id="UP000253664">
    <property type="component" value="Unassembled WGS sequence"/>
</dbReference>
<feature type="compositionally biased region" description="Low complexity" evidence="6">
    <location>
        <begin position="890"/>
        <end position="905"/>
    </location>
</feature>
<feature type="compositionally biased region" description="Basic residues" evidence="6">
    <location>
        <begin position="88"/>
        <end position="97"/>
    </location>
</feature>
<dbReference type="GO" id="GO:0070139">
    <property type="term" value="F:SUMO-specific endopeptidase activity"/>
    <property type="evidence" value="ECO:0007669"/>
    <property type="project" value="TreeGrafter"/>
</dbReference>
<dbReference type="STRING" id="1330021.A0A367L165"/>
<accession>A0A367L165</accession>
<dbReference type="GO" id="GO:0005634">
    <property type="term" value="C:nucleus"/>
    <property type="evidence" value="ECO:0007669"/>
    <property type="project" value="TreeGrafter"/>
</dbReference>
<dbReference type="Pfam" id="PF02902">
    <property type="entry name" value="Peptidase_C48"/>
    <property type="match status" value="1"/>
</dbReference>
<dbReference type="GO" id="GO:0006508">
    <property type="term" value="P:proteolysis"/>
    <property type="evidence" value="ECO:0007669"/>
    <property type="project" value="UniProtKB-KW"/>
</dbReference>
<feature type="compositionally biased region" description="Basic and acidic residues" evidence="6">
    <location>
        <begin position="168"/>
        <end position="185"/>
    </location>
</feature>
<feature type="compositionally biased region" description="Low complexity" evidence="6">
    <location>
        <begin position="775"/>
        <end position="794"/>
    </location>
</feature>
<feature type="compositionally biased region" description="Polar residues" evidence="6">
    <location>
        <begin position="432"/>
        <end position="455"/>
    </location>
</feature>
<evidence type="ECO:0000313" key="9">
    <source>
        <dbReference type="Proteomes" id="UP000253664"/>
    </source>
</evidence>
<evidence type="ECO:0000256" key="6">
    <source>
        <dbReference type="SAM" id="MobiDB-lite"/>
    </source>
</evidence>
<dbReference type="GO" id="GO:0016926">
    <property type="term" value="P:protein desumoylation"/>
    <property type="evidence" value="ECO:0007669"/>
    <property type="project" value="TreeGrafter"/>
</dbReference>
<evidence type="ECO:0000259" key="7">
    <source>
        <dbReference type="PROSITE" id="PS50600"/>
    </source>
</evidence>
<dbReference type="EMBL" id="LKCN02000021">
    <property type="protein sequence ID" value="RCI08156.1"/>
    <property type="molecule type" value="Genomic_DNA"/>
</dbReference>
<feature type="region of interest" description="Disordered" evidence="6">
    <location>
        <begin position="1"/>
        <end position="207"/>
    </location>
</feature>
<evidence type="ECO:0000256" key="4">
    <source>
        <dbReference type="ARBA" id="ARBA00022786"/>
    </source>
</evidence>
<dbReference type="PANTHER" id="PTHR46896">
    <property type="entry name" value="SENTRIN-SPECIFIC PROTEASE"/>
    <property type="match status" value="1"/>
</dbReference>
<feature type="compositionally biased region" description="Polar residues" evidence="6">
    <location>
        <begin position="760"/>
        <end position="772"/>
    </location>
</feature>
<dbReference type="Pfam" id="PF25424">
    <property type="entry name" value="PH_35"/>
    <property type="match status" value="1"/>
</dbReference>
<feature type="region of interest" description="Disordered" evidence="6">
    <location>
        <begin position="431"/>
        <end position="455"/>
    </location>
</feature>
<proteinExistence type="inferred from homology"/>
<name>A0A367L165_9HYPO</name>
<feature type="region of interest" description="Disordered" evidence="6">
    <location>
        <begin position="839"/>
        <end position="940"/>
    </location>
</feature>
<evidence type="ECO:0000313" key="8">
    <source>
        <dbReference type="EMBL" id="RCI08156.1"/>
    </source>
</evidence>
<dbReference type="InterPro" id="IPR038765">
    <property type="entry name" value="Papain-like_cys_pep_sf"/>
</dbReference>
<comment type="similarity">
    <text evidence="1">Belongs to the peptidase C48 family.</text>
</comment>
<comment type="caution">
    <text evidence="8">The sequence shown here is derived from an EMBL/GenBank/DDBJ whole genome shotgun (WGS) entry which is preliminary data.</text>
</comment>
<dbReference type="Gene3D" id="3.40.395.10">
    <property type="entry name" value="Adenoviral Proteinase, Chain A"/>
    <property type="match status" value="1"/>
</dbReference>
<dbReference type="InterPro" id="IPR057501">
    <property type="entry name" value="DeUb_enz_PH"/>
</dbReference>
<keyword evidence="5" id="KW-0378">Hydrolase</keyword>
<protein>
    <recommendedName>
        <fullName evidence="7">Ubiquitin-like protease family profile domain-containing protein</fullName>
    </recommendedName>
</protein>
<keyword evidence="3" id="KW-0645">Protease</keyword>
<dbReference type="PROSITE" id="PS50600">
    <property type="entry name" value="ULP_PROTEASE"/>
    <property type="match status" value="1"/>
</dbReference>
<dbReference type="SUPFAM" id="SSF54001">
    <property type="entry name" value="Cysteine proteinases"/>
    <property type="match status" value="1"/>
</dbReference>
<dbReference type="OrthoDB" id="442460at2759"/>
<dbReference type="PANTHER" id="PTHR46896:SF3">
    <property type="entry name" value="FI06413P-RELATED"/>
    <property type="match status" value="1"/>
</dbReference>
<evidence type="ECO:0000256" key="2">
    <source>
        <dbReference type="ARBA" id="ARBA00022553"/>
    </source>
</evidence>
<keyword evidence="9" id="KW-1185">Reference proteome</keyword>
<gene>
    <name evidence="8" type="ORF">L249_6225</name>
</gene>